<dbReference type="Proteomes" id="UP000318834">
    <property type="component" value="Unassembled WGS sequence"/>
</dbReference>
<proteinExistence type="predicted"/>
<feature type="signal peptide" evidence="1">
    <location>
        <begin position="1"/>
        <end position="23"/>
    </location>
</feature>
<name>A0A537IUA4_9BACT</name>
<evidence type="ECO:0000313" key="3">
    <source>
        <dbReference type="Proteomes" id="UP000318834"/>
    </source>
</evidence>
<comment type="caution">
    <text evidence="2">The sequence shown here is derived from an EMBL/GenBank/DDBJ whole genome shotgun (WGS) entry which is preliminary data.</text>
</comment>
<dbReference type="EMBL" id="VBAP01000051">
    <property type="protein sequence ID" value="TMI74903.1"/>
    <property type="molecule type" value="Genomic_DNA"/>
</dbReference>
<dbReference type="AlphaFoldDB" id="A0A537IUA4"/>
<sequence length="125" mass="13497">MKRVAACLTVLIAVLAVTTTAMAASMGREAVEIDPQDRNLTEPFAIQARVLQIGRGWLEVETVAVEQGADVEPNARLLIVETAATKFWKAGDPQSLLDLKVGDLVQIAGSIFRMTYQADSITPVE</sequence>
<gene>
    <name evidence="2" type="ORF">E6H05_07445</name>
</gene>
<evidence type="ECO:0000313" key="2">
    <source>
        <dbReference type="EMBL" id="TMI74903.1"/>
    </source>
</evidence>
<organism evidence="2 3">
    <name type="scientific">Candidatus Segetimicrobium genomatis</name>
    <dbReference type="NCBI Taxonomy" id="2569760"/>
    <lineage>
        <taxon>Bacteria</taxon>
        <taxon>Bacillati</taxon>
        <taxon>Candidatus Sysuimicrobiota</taxon>
        <taxon>Candidatus Sysuimicrobiia</taxon>
        <taxon>Candidatus Sysuimicrobiales</taxon>
        <taxon>Candidatus Segetimicrobiaceae</taxon>
        <taxon>Candidatus Segetimicrobium</taxon>
    </lineage>
</organism>
<accession>A0A537IUA4</accession>
<evidence type="ECO:0008006" key="4">
    <source>
        <dbReference type="Google" id="ProtNLM"/>
    </source>
</evidence>
<reference evidence="2 3" key="1">
    <citation type="journal article" date="2019" name="Nat. Microbiol.">
        <title>Mediterranean grassland soil C-N compound turnover is dependent on rainfall and depth, and is mediated by genomically divergent microorganisms.</title>
        <authorList>
            <person name="Diamond S."/>
            <person name="Andeer P.F."/>
            <person name="Li Z."/>
            <person name="Crits-Christoph A."/>
            <person name="Burstein D."/>
            <person name="Anantharaman K."/>
            <person name="Lane K.R."/>
            <person name="Thomas B.C."/>
            <person name="Pan C."/>
            <person name="Northen T.R."/>
            <person name="Banfield J.F."/>
        </authorList>
    </citation>
    <scope>NUCLEOTIDE SEQUENCE [LARGE SCALE GENOMIC DNA]</scope>
    <source>
        <strain evidence="2">NP_8</strain>
    </source>
</reference>
<feature type="chain" id="PRO_5021963867" description="DUF5666 domain-containing protein" evidence="1">
    <location>
        <begin position="24"/>
        <end position="125"/>
    </location>
</feature>
<keyword evidence="1" id="KW-0732">Signal</keyword>
<protein>
    <recommendedName>
        <fullName evidence="4">DUF5666 domain-containing protein</fullName>
    </recommendedName>
</protein>
<evidence type="ECO:0000256" key="1">
    <source>
        <dbReference type="SAM" id="SignalP"/>
    </source>
</evidence>